<dbReference type="Proteomes" id="UP000885847">
    <property type="component" value="Unassembled WGS sequence"/>
</dbReference>
<sequence length="213" mass="24022">SFYTKLDHYIKGIFEYIPDDADVLLLSDHGFCSIEKEFYVNTYLSRKGLLKFKVEDPKSLNEMDSSTIAYSLIPGRIYLNLKGREEMGSIPQGDYNRVRNEIVDMLGELVDNGIIKRVWLKEELYSGPFLDEAPDIILEPFDGIDIKGDINRKELFGKSSIKGMHTLEDAFILWIGKELKGNNSFSIIDIASSILDELGVGRPPDMEASGCLA</sequence>
<dbReference type="Pfam" id="PF01663">
    <property type="entry name" value="Phosphodiest"/>
    <property type="match status" value="1"/>
</dbReference>
<organism evidence="1">
    <name type="scientific">candidate division WOR-3 bacterium</name>
    <dbReference type="NCBI Taxonomy" id="2052148"/>
    <lineage>
        <taxon>Bacteria</taxon>
        <taxon>Bacteria division WOR-3</taxon>
    </lineage>
</organism>
<name>A0A7C0VAK9_UNCW3</name>
<accession>A0A7C0VAK9</accession>
<dbReference type="Gene3D" id="3.40.720.10">
    <property type="entry name" value="Alkaline Phosphatase, subunit A"/>
    <property type="match status" value="1"/>
</dbReference>
<evidence type="ECO:0008006" key="2">
    <source>
        <dbReference type="Google" id="ProtNLM"/>
    </source>
</evidence>
<dbReference type="InterPro" id="IPR002591">
    <property type="entry name" value="Phosphodiest/P_Trfase"/>
</dbReference>
<dbReference type="InterPro" id="IPR017850">
    <property type="entry name" value="Alkaline_phosphatase_core_sf"/>
</dbReference>
<proteinExistence type="predicted"/>
<comment type="caution">
    <text evidence="1">The sequence shown here is derived from an EMBL/GenBank/DDBJ whole genome shotgun (WGS) entry which is preliminary data.</text>
</comment>
<feature type="non-terminal residue" evidence="1">
    <location>
        <position position="1"/>
    </location>
</feature>
<protein>
    <recommendedName>
        <fullName evidence="2">Nucleotide pyrophosphatase</fullName>
    </recommendedName>
</protein>
<dbReference type="EMBL" id="DQWE01000227">
    <property type="protein sequence ID" value="HDI83076.1"/>
    <property type="molecule type" value="Genomic_DNA"/>
</dbReference>
<dbReference type="AlphaFoldDB" id="A0A7C0VAK9"/>
<dbReference type="SUPFAM" id="SSF53649">
    <property type="entry name" value="Alkaline phosphatase-like"/>
    <property type="match status" value="1"/>
</dbReference>
<reference evidence="1" key="1">
    <citation type="journal article" date="2020" name="mSystems">
        <title>Genome- and Community-Level Interaction Insights into Carbon Utilization and Element Cycling Functions of Hydrothermarchaeota in Hydrothermal Sediment.</title>
        <authorList>
            <person name="Zhou Z."/>
            <person name="Liu Y."/>
            <person name="Xu W."/>
            <person name="Pan J."/>
            <person name="Luo Z.H."/>
            <person name="Li M."/>
        </authorList>
    </citation>
    <scope>NUCLEOTIDE SEQUENCE [LARGE SCALE GENOMIC DNA]</scope>
    <source>
        <strain evidence="1">HyVt-102</strain>
    </source>
</reference>
<gene>
    <name evidence="1" type="ORF">ENF18_04715</name>
</gene>
<evidence type="ECO:0000313" key="1">
    <source>
        <dbReference type="EMBL" id="HDI83076.1"/>
    </source>
</evidence>